<evidence type="ECO:0000256" key="8">
    <source>
        <dbReference type="SAM" id="Phobius"/>
    </source>
</evidence>
<comment type="caution">
    <text evidence="11">The sequence shown here is derived from an EMBL/GenBank/DDBJ whole genome shotgun (WGS) entry which is preliminary data.</text>
</comment>
<evidence type="ECO:0000259" key="9">
    <source>
        <dbReference type="Pfam" id="PF13839"/>
    </source>
</evidence>
<dbReference type="InterPro" id="IPR026057">
    <property type="entry name" value="TBL_C"/>
</dbReference>
<keyword evidence="4" id="KW-0735">Signal-anchor</keyword>
<evidence type="ECO:0000259" key="10">
    <source>
        <dbReference type="Pfam" id="PF14416"/>
    </source>
</evidence>
<evidence type="ECO:0000256" key="4">
    <source>
        <dbReference type="ARBA" id="ARBA00022968"/>
    </source>
</evidence>
<keyword evidence="3 8" id="KW-0812">Transmembrane</keyword>
<name>A0ABQ7MK52_BRACM</name>
<dbReference type="PANTHER" id="PTHR32285">
    <property type="entry name" value="PROTEIN TRICHOME BIREFRINGENCE-LIKE 9-RELATED"/>
    <property type="match status" value="1"/>
</dbReference>
<keyword evidence="5 8" id="KW-1133">Transmembrane helix</keyword>
<comment type="similarity">
    <text evidence="2">Belongs to the PC-esterase family. TBL subfamily.</text>
</comment>
<keyword evidence="12" id="KW-1185">Reference proteome</keyword>
<feature type="region of interest" description="Disordered" evidence="7">
    <location>
        <begin position="549"/>
        <end position="585"/>
    </location>
</feature>
<evidence type="ECO:0000256" key="3">
    <source>
        <dbReference type="ARBA" id="ARBA00022692"/>
    </source>
</evidence>
<reference evidence="11 12" key="1">
    <citation type="submission" date="2021-03" db="EMBL/GenBank/DDBJ databases">
        <authorList>
            <person name="King G.J."/>
            <person name="Bancroft I."/>
            <person name="Baten A."/>
            <person name="Bloomfield J."/>
            <person name="Borpatragohain P."/>
            <person name="He Z."/>
            <person name="Irish N."/>
            <person name="Irwin J."/>
            <person name="Liu K."/>
            <person name="Mauleon R.P."/>
            <person name="Moore J."/>
            <person name="Morris R."/>
            <person name="Ostergaard L."/>
            <person name="Wang B."/>
            <person name="Wells R."/>
        </authorList>
    </citation>
    <scope>NUCLEOTIDE SEQUENCE [LARGE SCALE GENOMIC DNA]</scope>
    <source>
        <strain evidence="11">R-o-18</strain>
        <tissue evidence="11">Leaf</tissue>
    </source>
</reference>
<evidence type="ECO:0000313" key="12">
    <source>
        <dbReference type="Proteomes" id="UP000823674"/>
    </source>
</evidence>
<feature type="compositionally biased region" description="Basic residues" evidence="7">
    <location>
        <begin position="549"/>
        <end position="563"/>
    </location>
</feature>
<proteinExistence type="inferred from homology"/>
<evidence type="ECO:0000256" key="5">
    <source>
        <dbReference type="ARBA" id="ARBA00022989"/>
    </source>
</evidence>
<dbReference type="Pfam" id="PF13839">
    <property type="entry name" value="PC-Esterase"/>
    <property type="match status" value="1"/>
</dbReference>
<dbReference type="InterPro" id="IPR025846">
    <property type="entry name" value="TBL_N"/>
</dbReference>
<evidence type="ECO:0000256" key="2">
    <source>
        <dbReference type="ARBA" id="ARBA00007727"/>
    </source>
</evidence>
<accession>A0ABQ7MK52</accession>
<comment type="subcellular location">
    <subcellularLocation>
        <location evidence="1">Membrane</location>
        <topology evidence="1">Single-pass membrane protein</topology>
    </subcellularLocation>
</comment>
<evidence type="ECO:0000256" key="7">
    <source>
        <dbReference type="SAM" id="MobiDB-lite"/>
    </source>
</evidence>
<organism evidence="11 12">
    <name type="scientific">Brassica rapa subsp. trilocularis</name>
    <dbReference type="NCBI Taxonomy" id="1813537"/>
    <lineage>
        <taxon>Eukaryota</taxon>
        <taxon>Viridiplantae</taxon>
        <taxon>Streptophyta</taxon>
        <taxon>Embryophyta</taxon>
        <taxon>Tracheophyta</taxon>
        <taxon>Spermatophyta</taxon>
        <taxon>Magnoliopsida</taxon>
        <taxon>eudicotyledons</taxon>
        <taxon>Gunneridae</taxon>
        <taxon>Pentapetalae</taxon>
        <taxon>rosids</taxon>
        <taxon>malvids</taxon>
        <taxon>Brassicales</taxon>
        <taxon>Brassicaceae</taxon>
        <taxon>Brassiceae</taxon>
        <taxon>Brassica</taxon>
    </lineage>
</organism>
<feature type="domain" description="Trichome birefringence-like C-terminal" evidence="9">
    <location>
        <begin position="152"/>
        <end position="441"/>
    </location>
</feature>
<dbReference type="Proteomes" id="UP000823674">
    <property type="component" value="Chromosome A05"/>
</dbReference>
<feature type="transmembrane region" description="Helical" evidence="8">
    <location>
        <begin position="28"/>
        <end position="53"/>
    </location>
</feature>
<keyword evidence="6 8" id="KW-0472">Membrane</keyword>
<dbReference type="Pfam" id="PF14416">
    <property type="entry name" value="PMR5N"/>
    <property type="match status" value="1"/>
</dbReference>
<feature type="domain" description="Trichome birefringence-like N-terminal" evidence="10">
    <location>
        <begin position="99"/>
        <end position="151"/>
    </location>
</feature>
<evidence type="ECO:0008006" key="13">
    <source>
        <dbReference type="Google" id="ProtNLM"/>
    </source>
</evidence>
<evidence type="ECO:0000256" key="6">
    <source>
        <dbReference type="ARBA" id="ARBA00023136"/>
    </source>
</evidence>
<protein>
    <recommendedName>
        <fullName evidence="13">Trichome birefringence-like N-terminal domain-containing protein</fullName>
    </recommendedName>
</protein>
<evidence type="ECO:0000313" key="11">
    <source>
        <dbReference type="EMBL" id="KAG5399123.1"/>
    </source>
</evidence>
<gene>
    <name evidence="11" type="primary">A05p051880.1_BraROA</name>
    <name evidence="11" type="ORF">IGI04_020937</name>
</gene>
<dbReference type="InterPro" id="IPR029962">
    <property type="entry name" value="TBL"/>
</dbReference>
<sequence length="614" mass="70967">MSKNSLAEEHEEAKPISEALKRFKRSRLVLEPSLGVLGFFLVGLCLVWSFFYFDYRSAAKRYNLSDKSDRFVWLKLENNKSSTTISSNRVGFLEESGDKCDVFDGDWVWDESYPLYRSKDCRFLDEGFRCSEFGRSDLFYTQWRWQPKHCNLPRFDAKLMLEKLRDKRLVFVGDSIGRNQWESLLCLLSSAVKNESSVYEVNGSPITKHTGYLVFRFKDYNCTVEYYRSPFLVPQGRPPKGSHKKVKTALKLDTMEWTSSKWRGADVLVFNTGHWWNYGKTIRTGCYFQEGGEVKLKMNVDDAYKRALETVMKWIQTEVDSNKTRVFFRTFAPVHFRGGDWRTGGTCHMETLPEIGATSLVSSETWEQLKILGDALSHHSNGSETVKLKALNITAMSAQRKDGHPSIYYLGSLGPAPLHRQDCSHWCLPGVPDTWNELMYALFMKQEASSSRRVKEANVTVYMAMEVAMDLELDDDVFYADISKQINLLITDEDEQNPISLSSPISFEGLFRENYQASATPYMMYQEQNYNQVRESKGTGVFIPRCSQPRRRQHNHPHQKKQGRFGSITPKQQYPHHVYDNNSTTFNNQESITLHHAASINQRRTYRDAASVFT</sequence>
<dbReference type="EMBL" id="JADBGQ010000005">
    <property type="protein sequence ID" value="KAG5399123.1"/>
    <property type="molecule type" value="Genomic_DNA"/>
</dbReference>
<evidence type="ECO:0000256" key="1">
    <source>
        <dbReference type="ARBA" id="ARBA00004167"/>
    </source>
</evidence>
<dbReference type="PANTHER" id="PTHR32285:SF163">
    <property type="entry name" value="PROTEIN TRICHOME BIREFRINGENCE-LIKE 10"/>
    <property type="match status" value="1"/>
</dbReference>